<feature type="signal peptide" evidence="1">
    <location>
        <begin position="1"/>
        <end position="20"/>
    </location>
</feature>
<evidence type="ECO:0000256" key="1">
    <source>
        <dbReference type="SAM" id="SignalP"/>
    </source>
</evidence>
<keyword evidence="3" id="KW-1185">Reference proteome</keyword>
<dbReference type="EMBL" id="JAVRHX010000001">
    <property type="protein sequence ID" value="MDT0594658.1"/>
    <property type="molecule type" value="Genomic_DNA"/>
</dbReference>
<evidence type="ECO:0000313" key="2">
    <source>
        <dbReference type="EMBL" id="MDT0594658.1"/>
    </source>
</evidence>
<proteinExistence type="predicted"/>
<feature type="chain" id="PRO_5045135460" description="Lipoprotein" evidence="1">
    <location>
        <begin position="21"/>
        <end position="150"/>
    </location>
</feature>
<reference evidence="2 3" key="1">
    <citation type="submission" date="2023-09" db="EMBL/GenBank/DDBJ databases">
        <authorList>
            <person name="Rey-Velasco X."/>
        </authorList>
    </citation>
    <scope>NUCLEOTIDE SEQUENCE [LARGE SCALE GENOMIC DNA]</scope>
    <source>
        <strain evidence="2 3">P117</strain>
    </source>
</reference>
<protein>
    <recommendedName>
        <fullName evidence="4">Lipoprotein</fullName>
    </recommendedName>
</protein>
<dbReference type="Proteomes" id="UP001253545">
    <property type="component" value="Unassembled WGS sequence"/>
</dbReference>
<keyword evidence="1" id="KW-0732">Signal</keyword>
<gene>
    <name evidence="2" type="ORF">RM552_07385</name>
</gene>
<dbReference type="RefSeq" id="WP_311368122.1">
    <property type="nucleotide sequence ID" value="NZ_JAVRHX010000001.1"/>
</dbReference>
<comment type="caution">
    <text evidence="2">The sequence shown here is derived from an EMBL/GenBank/DDBJ whole genome shotgun (WGS) entry which is preliminary data.</text>
</comment>
<organism evidence="2 3">
    <name type="scientific">Glaciecola petra</name>
    <dbReference type="NCBI Taxonomy" id="3075602"/>
    <lineage>
        <taxon>Bacteria</taxon>
        <taxon>Pseudomonadati</taxon>
        <taxon>Pseudomonadota</taxon>
        <taxon>Gammaproteobacteria</taxon>
        <taxon>Alteromonadales</taxon>
        <taxon>Alteromonadaceae</taxon>
        <taxon>Glaciecola</taxon>
    </lineage>
</organism>
<sequence length="150" mass="17081">MQKLYKPVLLVLLAFSMLSACTSKEQAFSNMREVFTTEIDEAGSKRFTYLLISRTKGLNTLGLIRSKEQFQTRQSKRGGGYERGGANNEKFKEDFIERLDEYLLANGFCRTGYIELDFTAVSTEIQLVGECNESATSQDIEKWQATQTNF</sequence>
<accession>A0ABU2ZPV2</accession>
<name>A0ABU2ZPV2_9ALTE</name>
<dbReference type="PROSITE" id="PS51257">
    <property type="entry name" value="PROKAR_LIPOPROTEIN"/>
    <property type="match status" value="1"/>
</dbReference>
<evidence type="ECO:0000313" key="3">
    <source>
        <dbReference type="Proteomes" id="UP001253545"/>
    </source>
</evidence>
<evidence type="ECO:0008006" key="4">
    <source>
        <dbReference type="Google" id="ProtNLM"/>
    </source>
</evidence>